<dbReference type="PROSITE" id="PS51257">
    <property type="entry name" value="PROKAR_LIPOPROTEIN"/>
    <property type="match status" value="1"/>
</dbReference>
<dbReference type="AlphaFoldDB" id="A0A0F6W3Q4"/>
<proteinExistence type="predicted"/>
<sequence length="297" mass="32627">MRLPLILALTMLAGCGGGQRSVLPDYSEWMHAGVDPRAEADAITAGLARAGYEAHARIEGEAWVAIDARRGEERAIRVVTSRGAALVLDSHEADRVRVRHGEIELVPPPRAPSHDLDGDGHDEIVVARVIEGRTCMLPFRIDAEGAIAPVPPDYGELADEHVCIESFRDVDGNERIEGIAVLRARALTRGDVPEVEVPLELDEHHRFRVGPPPVRWVEEQRRARDEELAAALQDADPERVYRIAIELAMLARVSGGDRDAQITAFDGAISRVVLTEAIARDVRIARDVIARSWDQPS</sequence>
<keyword evidence="2" id="KW-1185">Reference proteome</keyword>
<dbReference type="KEGG" id="samy:DB32_003817"/>
<gene>
    <name evidence="1" type="ORF">DB32_003817</name>
</gene>
<name>A0A0F6W3Q4_9BACT</name>
<evidence type="ECO:0008006" key="3">
    <source>
        <dbReference type="Google" id="ProtNLM"/>
    </source>
</evidence>
<evidence type="ECO:0000313" key="2">
    <source>
        <dbReference type="Proteomes" id="UP000034883"/>
    </source>
</evidence>
<dbReference type="EMBL" id="CP011125">
    <property type="protein sequence ID" value="AKF06668.1"/>
    <property type="molecule type" value="Genomic_DNA"/>
</dbReference>
<evidence type="ECO:0000313" key="1">
    <source>
        <dbReference type="EMBL" id="AKF06668.1"/>
    </source>
</evidence>
<organism evidence="1 2">
    <name type="scientific">Sandaracinus amylolyticus</name>
    <dbReference type="NCBI Taxonomy" id="927083"/>
    <lineage>
        <taxon>Bacteria</taxon>
        <taxon>Pseudomonadati</taxon>
        <taxon>Myxococcota</taxon>
        <taxon>Polyangia</taxon>
        <taxon>Polyangiales</taxon>
        <taxon>Sandaracinaceae</taxon>
        <taxon>Sandaracinus</taxon>
    </lineage>
</organism>
<dbReference type="STRING" id="927083.DB32_003817"/>
<protein>
    <recommendedName>
        <fullName evidence="3">Lipoprotein</fullName>
    </recommendedName>
</protein>
<reference evidence="1 2" key="1">
    <citation type="submission" date="2015-03" db="EMBL/GenBank/DDBJ databases">
        <title>Genome assembly of Sandaracinus amylolyticus DSM 53668.</title>
        <authorList>
            <person name="Sharma G."/>
            <person name="Subramanian S."/>
        </authorList>
    </citation>
    <scope>NUCLEOTIDE SEQUENCE [LARGE SCALE GENOMIC DNA]</scope>
    <source>
        <strain evidence="1 2">DSM 53668</strain>
    </source>
</reference>
<dbReference type="RefSeq" id="WP_053233817.1">
    <property type="nucleotide sequence ID" value="NZ_CP011125.1"/>
</dbReference>
<accession>A0A0F6W3Q4</accession>
<dbReference type="Proteomes" id="UP000034883">
    <property type="component" value="Chromosome"/>
</dbReference>